<reference evidence="2" key="1">
    <citation type="submission" date="2020-06" db="EMBL/GenBank/DDBJ databases">
        <title>Draft genome of Bugula neritina, a colonial animal packing powerful symbionts and potential medicines.</title>
        <authorList>
            <person name="Rayko M."/>
        </authorList>
    </citation>
    <scope>NUCLEOTIDE SEQUENCE [LARGE SCALE GENOMIC DNA]</scope>
    <source>
        <strain evidence="2">Kwan_BN1</strain>
    </source>
</reference>
<feature type="signal peptide" evidence="1">
    <location>
        <begin position="1"/>
        <end position="20"/>
    </location>
</feature>
<dbReference type="Proteomes" id="UP000593567">
    <property type="component" value="Unassembled WGS sequence"/>
</dbReference>
<proteinExistence type="predicted"/>
<evidence type="ECO:0000313" key="3">
    <source>
        <dbReference type="Proteomes" id="UP000593567"/>
    </source>
</evidence>
<protein>
    <recommendedName>
        <fullName evidence="4">Secreted protein</fullName>
    </recommendedName>
</protein>
<name>A0A7J7JPU6_BUGNE</name>
<evidence type="ECO:0008006" key="4">
    <source>
        <dbReference type="Google" id="ProtNLM"/>
    </source>
</evidence>
<comment type="caution">
    <text evidence="2">The sequence shown here is derived from an EMBL/GenBank/DDBJ whole genome shotgun (WGS) entry which is preliminary data.</text>
</comment>
<organism evidence="2 3">
    <name type="scientific">Bugula neritina</name>
    <name type="common">Brown bryozoan</name>
    <name type="synonym">Sertularia neritina</name>
    <dbReference type="NCBI Taxonomy" id="10212"/>
    <lineage>
        <taxon>Eukaryota</taxon>
        <taxon>Metazoa</taxon>
        <taxon>Spiralia</taxon>
        <taxon>Lophotrochozoa</taxon>
        <taxon>Bryozoa</taxon>
        <taxon>Gymnolaemata</taxon>
        <taxon>Cheilostomatida</taxon>
        <taxon>Flustrina</taxon>
        <taxon>Buguloidea</taxon>
        <taxon>Bugulidae</taxon>
        <taxon>Bugula</taxon>
    </lineage>
</organism>
<sequence>MSNKIAHFMCFVLIVAGSHSLKLLRYTDVTILYTGTLYVTLRKTGYLLQVTEKQELTSKLKPRLYSTQWHTTTGWPFTTPQHLALIFKSWAEAALVSPKTRGEAIF</sequence>
<keyword evidence="1" id="KW-0732">Signal</keyword>
<evidence type="ECO:0000256" key="1">
    <source>
        <dbReference type="SAM" id="SignalP"/>
    </source>
</evidence>
<accession>A0A7J7JPU6</accession>
<keyword evidence="3" id="KW-1185">Reference proteome</keyword>
<dbReference type="EMBL" id="VXIV02002089">
    <property type="protein sequence ID" value="KAF6027446.1"/>
    <property type="molecule type" value="Genomic_DNA"/>
</dbReference>
<dbReference type="AlphaFoldDB" id="A0A7J7JPU6"/>
<gene>
    <name evidence="2" type="ORF">EB796_014245</name>
</gene>
<feature type="chain" id="PRO_5029456609" description="Secreted protein" evidence="1">
    <location>
        <begin position="21"/>
        <end position="106"/>
    </location>
</feature>
<evidence type="ECO:0000313" key="2">
    <source>
        <dbReference type="EMBL" id="KAF6027446.1"/>
    </source>
</evidence>